<gene>
    <name evidence="11" type="ORF">H5410_018221</name>
</gene>
<protein>
    <submittedName>
        <fullName evidence="11">Uncharacterized protein</fullName>
    </submittedName>
</protein>
<comment type="subcellular location">
    <subcellularLocation>
        <location evidence="1">Chromosome</location>
        <location evidence="1">Centromere</location>
        <location evidence="1">Kinetochore</location>
    </subcellularLocation>
</comment>
<keyword evidence="4" id="KW-0132">Cell division</keyword>
<keyword evidence="3" id="KW-0158">Chromosome</keyword>
<evidence type="ECO:0000256" key="6">
    <source>
        <dbReference type="ARBA" id="ARBA00022838"/>
    </source>
</evidence>
<dbReference type="AlphaFoldDB" id="A0A9J6A1E6"/>
<name>A0A9J6A1E6_SOLCO</name>
<evidence type="ECO:0000256" key="1">
    <source>
        <dbReference type="ARBA" id="ARBA00004629"/>
    </source>
</evidence>
<evidence type="ECO:0000256" key="9">
    <source>
        <dbReference type="ARBA" id="ARBA00023328"/>
    </source>
</evidence>
<feature type="coiled-coil region" evidence="10">
    <location>
        <begin position="169"/>
        <end position="196"/>
    </location>
</feature>
<keyword evidence="12" id="KW-1185">Reference proteome</keyword>
<accession>A0A9J6A1E6</accession>
<dbReference type="GO" id="GO:0000444">
    <property type="term" value="C:MIS12/MIND type complex"/>
    <property type="evidence" value="ECO:0007669"/>
    <property type="project" value="TreeGrafter"/>
</dbReference>
<dbReference type="GO" id="GO:0051301">
    <property type="term" value="P:cell division"/>
    <property type="evidence" value="ECO:0007669"/>
    <property type="project" value="UniProtKB-KW"/>
</dbReference>
<evidence type="ECO:0000256" key="3">
    <source>
        <dbReference type="ARBA" id="ARBA00022454"/>
    </source>
</evidence>
<reference evidence="11 12" key="1">
    <citation type="submission" date="2020-09" db="EMBL/GenBank/DDBJ databases">
        <title>De no assembly of potato wild relative species, Solanum commersonii.</title>
        <authorList>
            <person name="Cho K."/>
        </authorList>
    </citation>
    <scope>NUCLEOTIDE SEQUENCE [LARGE SCALE GENOMIC DNA]</scope>
    <source>
        <strain evidence="11">LZ3.2</strain>
        <tissue evidence="11">Leaf</tissue>
    </source>
</reference>
<evidence type="ECO:0000313" key="11">
    <source>
        <dbReference type="EMBL" id="KAG5618397.1"/>
    </source>
</evidence>
<evidence type="ECO:0000256" key="4">
    <source>
        <dbReference type="ARBA" id="ARBA00022618"/>
    </source>
</evidence>
<keyword evidence="6" id="KW-0995">Kinetochore</keyword>
<organism evidence="11 12">
    <name type="scientific">Solanum commersonii</name>
    <name type="common">Commerson's wild potato</name>
    <name type="synonym">Commerson's nightshade</name>
    <dbReference type="NCBI Taxonomy" id="4109"/>
    <lineage>
        <taxon>Eukaryota</taxon>
        <taxon>Viridiplantae</taxon>
        <taxon>Streptophyta</taxon>
        <taxon>Embryophyta</taxon>
        <taxon>Tracheophyta</taxon>
        <taxon>Spermatophyta</taxon>
        <taxon>Magnoliopsida</taxon>
        <taxon>eudicotyledons</taxon>
        <taxon>Gunneridae</taxon>
        <taxon>Pentapetalae</taxon>
        <taxon>asterids</taxon>
        <taxon>lamiids</taxon>
        <taxon>Solanales</taxon>
        <taxon>Solanaceae</taxon>
        <taxon>Solanoideae</taxon>
        <taxon>Solaneae</taxon>
        <taxon>Solanum</taxon>
    </lineage>
</organism>
<dbReference type="InterPro" id="IPR008685">
    <property type="entry name" value="Centromere_Mis12"/>
</dbReference>
<dbReference type="GO" id="GO:0051382">
    <property type="term" value="P:kinetochore assembly"/>
    <property type="evidence" value="ECO:0007669"/>
    <property type="project" value="TreeGrafter"/>
</dbReference>
<comment type="similarity">
    <text evidence="2">Belongs to the mis12 family.</text>
</comment>
<evidence type="ECO:0000256" key="10">
    <source>
        <dbReference type="SAM" id="Coils"/>
    </source>
</evidence>
<dbReference type="EMBL" id="JACXVP010000003">
    <property type="protein sequence ID" value="KAG5618397.1"/>
    <property type="molecule type" value="Genomic_DNA"/>
</dbReference>
<dbReference type="PANTHER" id="PTHR14527">
    <property type="entry name" value="PROTEIN MIS12 HOMOLOG"/>
    <property type="match status" value="1"/>
</dbReference>
<keyword evidence="7 10" id="KW-0175">Coiled coil</keyword>
<dbReference type="OrthoDB" id="1884855at2759"/>
<dbReference type="Pfam" id="PF05859">
    <property type="entry name" value="Mis12"/>
    <property type="match status" value="1"/>
</dbReference>
<evidence type="ECO:0000256" key="5">
    <source>
        <dbReference type="ARBA" id="ARBA00022776"/>
    </source>
</evidence>
<evidence type="ECO:0000313" key="12">
    <source>
        <dbReference type="Proteomes" id="UP000824120"/>
    </source>
</evidence>
<proteinExistence type="inferred from homology"/>
<dbReference type="GO" id="GO:0005634">
    <property type="term" value="C:nucleus"/>
    <property type="evidence" value="ECO:0007669"/>
    <property type="project" value="InterPro"/>
</dbReference>
<evidence type="ECO:0000256" key="7">
    <source>
        <dbReference type="ARBA" id="ARBA00023054"/>
    </source>
</evidence>
<evidence type="ECO:0000256" key="2">
    <source>
        <dbReference type="ARBA" id="ARBA00008643"/>
    </source>
</evidence>
<dbReference type="Proteomes" id="UP000824120">
    <property type="component" value="Chromosome 3"/>
</dbReference>
<keyword evidence="8" id="KW-0131">Cell cycle</keyword>
<evidence type="ECO:0000256" key="8">
    <source>
        <dbReference type="ARBA" id="ARBA00023306"/>
    </source>
</evidence>
<dbReference type="GO" id="GO:0000070">
    <property type="term" value="P:mitotic sister chromatid segregation"/>
    <property type="evidence" value="ECO:0007669"/>
    <property type="project" value="TreeGrafter"/>
</dbReference>
<sequence length="292" mass="33413">MEKRKCPISPGGKLKRGIAKEQKGLGIRNLKLQKHQTLEEIEFGKLGNGRQREREGVRFIEPKSPTLHQRGTQLCRRFSRRCFRFLPPATKLLKTEGTDRSEDLKKGVTNIKNIIQLALDKRLSMWEKYSLHHCFTVPQGFSLPKADGPSSDSSLDTNGIENPEIDSKLDFLRNKLSQVGKESAELNRELQALERQSMLSGRSATSLTEALELYQQQSVNEKFEELVRTASDFHTKLETLTTKMMDNTEHPRAKKSRISNGELYRMNNDKGLLSVTMEELQELVDDIKTLRD</sequence>
<dbReference type="PANTHER" id="PTHR14527:SF2">
    <property type="entry name" value="PROTEIN MIS12 HOMOLOG"/>
    <property type="match status" value="1"/>
</dbReference>
<comment type="caution">
    <text evidence="11">The sequence shown here is derived from an EMBL/GenBank/DDBJ whole genome shotgun (WGS) entry which is preliminary data.</text>
</comment>
<keyword evidence="5" id="KW-0498">Mitosis</keyword>
<keyword evidence="9" id="KW-0137">Centromere</keyword>